<dbReference type="SUPFAM" id="SSF50118">
    <property type="entry name" value="Cell growth inhibitor/plasmid maintenance toxic component"/>
    <property type="match status" value="1"/>
</dbReference>
<dbReference type="RefSeq" id="WP_073259003.1">
    <property type="nucleotide sequence ID" value="NZ_FRCS01000005.1"/>
</dbReference>
<accession>A0A1M7QVE9</accession>
<evidence type="ECO:0000259" key="1">
    <source>
        <dbReference type="Pfam" id="PF08940"/>
    </source>
</evidence>
<dbReference type="InterPro" id="IPR015035">
    <property type="entry name" value="DUF1918"/>
</dbReference>
<proteinExistence type="predicted"/>
<reference evidence="2 3" key="1">
    <citation type="submission" date="2016-11" db="EMBL/GenBank/DDBJ databases">
        <authorList>
            <person name="Jaros S."/>
            <person name="Januszkiewicz K."/>
            <person name="Wedrychowicz H."/>
        </authorList>
    </citation>
    <scope>NUCLEOTIDE SEQUENCE [LARGE SCALE GENOMIC DNA]</scope>
    <source>
        <strain evidence="2 3">DSM 46144</strain>
    </source>
</reference>
<organism evidence="2 3">
    <name type="scientific">Cryptosporangium aurantiacum</name>
    <dbReference type="NCBI Taxonomy" id="134849"/>
    <lineage>
        <taxon>Bacteria</taxon>
        <taxon>Bacillati</taxon>
        <taxon>Actinomycetota</taxon>
        <taxon>Actinomycetes</taxon>
        <taxon>Cryptosporangiales</taxon>
        <taxon>Cryptosporangiaceae</taxon>
        <taxon>Cryptosporangium</taxon>
    </lineage>
</organism>
<keyword evidence="3" id="KW-1185">Reference proteome</keyword>
<dbReference type="Gene3D" id="2.30.30.440">
    <property type="entry name" value="Domain of unknown function DUF1918"/>
    <property type="match status" value="1"/>
</dbReference>
<evidence type="ECO:0000313" key="3">
    <source>
        <dbReference type="Proteomes" id="UP000184440"/>
    </source>
</evidence>
<dbReference type="AlphaFoldDB" id="A0A1M7QVE9"/>
<gene>
    <name evidence="2" type="ORF">SAMN05443668_105450</name>
</gene>
<dbReference type="Pfam" id="PF08940">
    <property type="entry name" value="DUF1918"/>
    <property type="match status" value="1"/>
</dbReference>
<dbReference type="EMBL" id="FRCS01000005">
    <property type="protein sequence ID" value="SHN35875.1"/>
    <property type="molecule type" value="Genomic_DNA"/>
</dbReference>
<protein>
    <recommendedName>
        <fullName evidence="1">DUF1918 domain-containing protein</fullName>
    </recommendedName>
</protein>
<evidence type="ECO:0000313" key="2">
    <source>
        <dbReference type="EMBL" id="SHN35875.1"/>
    </source>
</evidence>
<dbReference type="OrthoDB" id="4828144at2"/>
<sequence>MQAAIGDRVHVHGHTVGVPDLWGEVLEVRGSEGQPPYLVAFNDGHQGLIFPGPDAVIEHTGREFARR</sequence>
<feature type="domain" description="DUF1918" evidence="1">
    <location>
        <begin position="1"/>
        <end position="57"/>
    </location>
</feature>
<dbReference type="STRING" id="134849.SAMN05443668_105450"/>
<name>A0A1M7QVE9_9ACTN</name>
<dbReference type="Proteomes" id="UP000184440">
    <property type="component" value="Unassembled WGS sequence"/>
</dbReference>